<protein>
    <submittedName>
        <fullName evidence="2">DUF397 domain-containing protein</fullName>
    </submittedName>
</protein>
<feature type="domain" description="DUF397" evidence="1">
    <location>
        <begin position="1"/>
        <end position="26"/>
    </location>
</feature>
<proteinExistence type="predicted"/>
<comment type="caution">
    <text evidence="2">The sequence shown here is derived from an EMBL/GenBank/DDBJ whole genome shotgun (WGS) entry which is preliminary data.</text>
</comment>
<dbReference type="Pfam" id="PF04149">
    <property type="entry name" value="DUF397"/>
    <property type="match status" value="1"/>
</dbReference>
<dbReference type="EMBL" id="JBHSFP010000006">
    <property type="protein sequence ID" value="MFC4531497.1"/>
    <property type="molecule type" value="Genomic_DNA"/>
</dbReference>
<reference evidence="3" key="1">
    <citation type="journal article" date="2019" name="Int. J. Syst. Evol. Microbiol.">
        <title>The Global Catalogue of Microorganisms (GCM) 10K type strain sequencing project: providing services to taxonomists for standard genome sequencing and annotation.</title>
        <authorList>
            <consortium name="The Broad Institute Genomics Platform"/>
            <consortium name="The Broad Institute Genome Sequencing Center for Infectious Disease"/>
            <person name="Wu L."/>
            <person name="Ma J."/>
        </authorList>
    </citation>
    <scope>NUCLEOTIDE SEQUENCE [LARGE SCALE GENOMIC DNA]</scope>
    <source>
        <strain evidence="3">CGMCC 4.7132</strain>
    </source>
</reference>
<sequence>MRDSKNPSCEPLRCMASEWTAFRMYVRLTNTTA</sequence>
<accession>A0ABV9CFP4</accession>
<organism evidence="2 3">
    <name type="scientific">Sphaerisporangium dianthi</name>
    <dbReference type="NCBI Taxonomy" id="1436120"/>
    <lineage>
        <taxon>Bacteria</taxon>
        <taxon>Bacillati</taxon>
        <taxon>Actinomycetota</taxon>
        <taxon>Actinomycetes</taxon>
        <taxon>Streptosporangiales</taxon>
        <taxon>Streptosporangiaceae</taxon>
        <taxon>Sphaerisporangium</taxon>
    </lineage>
</organism>
<evidence type="ECO:0000313" key="3">
    <source>
        <dbReference type="Proteomes" id="UP001596004"/>
    </source>
</evidence>
<dbReference type="Proteomes" id="UP001596004">
    <property type="component" value="Unassembled WGS sequence"/>
</dbReference>
<evidence type="ECO:0000313" key="2">
    <source>
        <dbReference type="EMBL" id="MFC4531497.1"/>
    </source>
</evidence>
<name>A0ABV9CFP4_9ACTN</name>
<dbReference type="InterPro" id="IPR007278">
    <property type="entry name" value="DUF397"/>
</dbReference>
<gene>
    <name evidence="2" type="ORF">ACFO60_12040</name>
</gene>
<dbReference type="RefSeq" id="WP_380840307.1">
    <property type="nucleotide sequence ID" value="NZ_JBHSFP010000006.1"/>
</dbReference>
<keyword evidence="3" id="KW-1185">Reference proteome</keyword>
<evidence type="ECO:0000259" key="1">
    <source>
        <dbReference type="Pfam" id="PF04149"/>
    </source>
</evidence>